<dbReference type="EMBL" id="OV725080">
    <property type="protein sequence ID" value="CAH1400069.1"/>
    <property type="molecule type" value="Genomic_DNA"/>
</dbReference>
<keyword evidence="2" id="KW-1185">Reference proteome</keyword>
<name>A0A9P0HDY9_NEZVI</name>
<dbReference type="AlphaFoldDB" id="A0A9P0HDY9"/>
<evidence type="ECO:0000313" key="1">
    <source>
        <dbReference type="EMBL" id="CAH1400069.1"/>
    </source>
</evidence>
<evidence type="ECO:0000313" key="2">
    <source>
        <dbReference type="Proteomes" id="UP001152798"/>
    </source>
</evidence>
<protein>
    <submittedName>
        <fullName evidence="1">Uncharacterized protein</fullName>
    </submittedName>
</protein>
<accession>A0A9P0HDY9</accession>
<proteinExistence type="predicted"/>
<gene>
    <name evidence="1" type="ORF">NEZAVI_LOCUS9381</name>
</gene>
<organism evidence="1 2">
    <name type="scientific">Nezara viridula</name>
    <name type="common">Southern green stink bug</name>
    <name type="synonym">Cimex viridulus</name>
    <dbReference type="NCBI Taxonomy" id="85310"/>
    <lineage>
        <taxon>Eukaryota</taxon>
        <taxon>Metazoa</taxon>
        <taxon>Ecdysozoa</taxon>
        <taxon>Arthropoda</taxon>
        <taxon>Hexapoda</taxon>
        <taxon>Insecta</taxon>
        <taxon>Pterygota</taxon>
        <taxon>Neoptera</taxon>
        <taxon>Paraneoptera</taxon>
        <taxon>Hemiptera</taxon>
        <taxon>Heteroptera</taxon>
        <taxon>Panheteroptera</taxon>
        <taxon>Pentatomomorpha</taxon>
        <taxon>Pentatomoidea</taxon>
        <taxon>Pentatomidae</taxon>
        <taxon>Pentatominae</taxon>
        <taxon>Nezara</taxon>
    </lineage>
</organism>
<dbReference type="Proteomes" id="UP001152798">
    <property type="component" value="Chromosome 4"/>
</dbReference>
<reference evidence="1" key="1">
    <citation type="submission" date="2022-01" db="EMBL/GenBank/DDBJ databases">
        <authorList>
            <person name="King R."/>
        </authorList>
    </citation>
    <scope>NUCLEOTIDE SEQUENCE</scope>
</reference>
<sequence length="45" mass="5569">MRARRMRQKFLYVKLERVSERKWRISDNYQVYYKFAAAISIHGVC</sequence>